<comment type="caution">
    <text evidence="8">The sequence shown here is derived from an EMBL/GenBank/DDBJ whole genome shotgun (WGS) entry which is preliminary data.</text>
</comment>
<dbReference type="Gene3D" id="1.10.510.10">
    <property type="entry name" value="Transferase(Phosphotransferase) domain 1"/>
    <property type="match status" value="1"/>
</dbReference>
<dbReference type="PROSITE" id="PS00108">
    <property type="entry name" value="PROTEIN_KINASE_ST"/>
    <property type="match status" value="1"/>
</dbReference>
<dbReference type="InterPro" id="IPR008271">
    <property type="entry name" value="Ser/Thr_kinase_AS"/>
</dbReference>
<dbReference type="SMART" id="SM00564">
    <property type="entry name" value="PQQ"/>
    <property type="match status" value="4"/>
</dbReference>
<dbReference type="PANTHER" id="PTHR43289">
    <property type="entry name" value="MITOGEN-ACTIVATED PROTEIN KINASE KINASE KINASE 20-RELATED"/>
    <property type="match status" value="1"/>
</dbReference>
<feature type="compositionally biased region" description="Low complexity" evidence="6">
    <location>
        <begin position="325"/>
        <end position="359"/>
    </location>
</feature>
<dbReference type="SUPFAM" id="SSF50969">
    <property type="entry name" value="YVTN repeat-like/Quinoprotein amine dehydrogenase"/>
    <property type="match status" value="1"/>
</dbReference>
<evidence type="ECO:0000256" key="2">
    <source>
        <dbReference type="ARBA" id="ARBA00022741"/>
    </source>
</evidence>
<dbReference type="PROSITE" id="PS00107">
    <property type="entry name" value="PROTEIN_KINASE_ATP"/>
    <property type="match status" value="1"/>
</dbReference>
<dbReference type="InterPro" id="IPR017441">
    <property type="entry name" value="Protein_kinase_ATP_BS"/>
</dbReference>
<accession>A0ABV6XHA6</accession>
<keyword evidence="9" id="KW-1185">Reference proteome</keyword>
<dbReference type="Pfam" id="PF13360">
    <property type="entry name" value="PQQ_2"/>
    <property type="match status" value="2"/>
</dbReference>
<feature type="domain" description="Protein kinase" evidence="7">
    <location>
        <begin position="15"/>
        <end position="275"/>
    </location>
</feature>
<dbReference type="InterPro" id="IPR002372">
    <property type="entry name" value="PQQ_rpt_dom"/>
</dbReference>
<dbReference type="RefSeq" id="WP_380563125.1">
    <property type="nucleotide sequence ID" value="NZ_JBEUKS010000001.1"/>
</dbReference>
<gene>
    <name evidence="8" type="ORF">ABUW04_05160</name>
</gene>
<dbReference type="SUPFAM" id="SSF56112">
    <property type="entry name" value="Protein kinase-like (PK-like)"/>
    <property type="match status" value="1"/>
</dbReference>
<evidence type="ECO:0000259" key="7">
    <source>
        <dbReference type="PROSITE" id="PS50011"/>
    </source>
</evidence>
<evidence type="ECO:0000256" key="6">
    <source>
        <dbReference type="SAM" id="MobiDB-lite"/>
    </source>
</evidence>
<dbReference type="InterPro" id="IPR000719">
    <property type="entry name" value="Prot_kinase_dom"/>
</dbReference>
<dbReference type="PANTHER" id="PTHR43289:SF34">
    <property type="entry name" value="SERINE_THREONINE-PROTEIN KINASE YBDM-RELATED"/>
    <property type="match status" value="1"/>
</dbReference>
<dbReference type="Proteomes" id="UP001592581">
    <property type="component" value="Unassembled WGS sequence"/>
</dbReference>
<feature type="region of interest" description="Disordered" evidence="6">
    <location>
        <begin position="324"/>
        <end position="359"/>
    </location>
</feature>
<dbReference type="InterPro" id="IPR018391">
    <property type="entry name" value="PQQ_b-propeller_rpt"/>
</dbReference>
<dbReference type="Pfam" id="PF00069">
    <property type="entry name" value="Pkinase"/>
    <property type="match status" value="1"/>
</dbReference>
<feature type="region of interest" description="Disordered" evidence="6">
    <location>
        <begin position="389"/>
        <end position="414"/>
    </location>
</feature>
<evidence type="ECO:0000256" key="3">
    <source>
        <dbReference type="ARBA" id="ARBA00022777"/>
    </source>
</evidence>
<evidence type="ECO:0000256" key="5">
    <source>
        <dbReference type="PROSITE-ProRule" id="PRU10141"/>
    </source>
</evidence>
<evidence type="ECO:0000313" key="9">
    <source>
        <dbReference type="Proteomes" id="UP001592581"/>
    </source>
</evidence>
<dbReference type="EMBL" id="JBEUKS010000001">
    <property type="protein sequence ID" value="MFC1437641.1"/>
    <property type="molecule type" value="Genomic_DNA"/>
</dbReference>
<name>A0ABV6XHA6_9ACTN</name>
<reference evidence="8 9" key="1">
    <citation type="submission" date="2024-06" db="EMBL/GenBank/DDBJ databases">
        <authorList>
            <person name="Lee S.D."/>
        </authorList>
    </citation>
    <scope>NUCLEOTIDE SEQUENCE [LARGE SCALE GENOMIC DNA]</scope>
    <source>
        <strain evidence="8 9">N1-10</strain>
    </source>
</reference>
<keyword evidence="3" id="KW-0418">Kinase</keyword>
<evidence type="ECO:0000256" key="1">
    <source>
        <dbReference type="ARBA" id="ARBA00022679"/>
    </source>
</evidence>
<protein>
    <submittedName>
        <fullName evidence="8">PQQ-binding-like beta-propeller repeat protein</fullName>
    </submittedName>
</protein>
<organism evidence="8 9">
    <name type="scientific">Streptacidiphilus jeojiensis</name>
    <dbReference type="NCBI Taxonomy" id="3229225"/>
    <lineage>
        <taxon>Bacteria</taxon>
        <taxon>Bacillati</taxon>
        <taxon>Actinomycetota</taxon>
        <taxon>Actinomycetes</taxon>
        <taxon>Kitasatosporales</taxon>
        <taxon>Streptomycetaceae</taxon>
        <taxon>Streptacidiphilus</taxon>
    </lineage>
</organism>
<proteinExistence type="predicted"/>
<dbReference type="Gene3D" id="2.130.10.10">
    <property type="entry name" value="YVTN repeat-like/Quinoprotein amine dehydrogenase"/>
    <property type="match status" value="1"/>
</dbReference>
<dbReference type="Gene3D" id="2.40.128.630">
    <property type="match status" value="1"/>
</dbReference>
<feature type="compositionally biased region" description="Low complexity" evidence="6">
    <location>
        <begin position="395"/>
        <end position="414"/>
    </location>
</feature>
<evidence type="ECO:0000256" key="4">
    <source>
        <dbReference type="ARBA" id="ARBA00022840"/>
    </source>
</evidence>
<keyword evidence="2 5" id="KW-0547">Nucleotide-binding</keyword>
<sequence length="768" mass="77651">MQPLGSTDPQQVGPYRLLGRLGDGGMGSVYLGRSAGGRTVAVKVVRREFTADEEFRARFRREVQAARAVSGPFTAQLVDADPDAELPWLATAFVAGVALSAAVRRHGPLPEQVLRVLGTGLAEALQDIHRAGVIHRDLKPSNVMLAADGPHVIDFGISRSTETSALTSAGLVVGSPGFLSPEQATGATVVPATDVFALGATLAFAGLGTGPFGAGPTPALLYRVVSQEPELAGLPDALREIVHACLAKEPSGRPSPDQLVSLLAADPADVAGAWLPADVMADIVAESGVLTGSRQFEAPATAVTVPAASVPAASGVDPRLGFGSAGAPAAPAGPTPTQQSATLPTAPSPAPAATLAPQPRGLPRRAVLGLLGGAVVAGGGAVAYVLSSDGKKSGSSDSAKGSGTPSASRSRSVVVPLADAPQRKALWHTTFAGLTGSVAAGSGTVVVGLSGNGYRALAPADGTRLWAHDVALSADGGSGVPYFDGRTVYLTGSTGSGSPELQAIDTDNGSLRWKVAASDSDQALAGVQGKQAGVLYVSGFDSRGQRGSLIWAVDVGTHSTSSVRWSPDYGAILPGDSDSVVIAVGGRDALRIGAYAAGAKKWQRTLAGLAPMGERTTMYAAAGSKLYVVANGLHVLDRATGKDLVATVPLGQSGPGRVLASGTGRLFAAAGNALYGIRPSDGGVQWTVKGEQPFVQIDGGDTGTASATMAASANTLYALDARNTLYALDAATGSCTWRFAAPQSATCYLAAYGEYAFLTADSTLYTLT</sequence>
<dbReference type="InterPro" id="IPR011044">
    <property type="entry name" value="Quino_amine_DH_bsu"/>
</dbReference>
<evidence type="ECO:0000313" key="8">
    <source>
        <dbReference type="EMBL" id="MFC1437641.1"/>
    </source>
</evidence>
<keyword evidence="1" id="KW-0808">Transferase</keyword>
<dbReference type="InterPro" id="IPR011009">
    <property type="entry name" value="Kinase-like_dom_sf"/>
</dbReference>
<keyword evidence="4 5" id="KW-0067">ATP-binding</keyword>
<dbReference type="PROSITE" id="PS50011">
    <property type="entry name" value="PROTEIN_KINASE_DOM"/>
    <property type="match status" value="1"/>
</dbReference>
<feature type="binding site" evidence="5">
    <location>
        <position position="43"/>
    </location>
    <ligand>
        <name>ATP</name>
        <dbReference type="ChEBI" id="CHEBI:30616"/>
    </ligand>
</feature>
<dbReference type="InterPro" id="IPR015943">
    <property type="entry name" value="WD40/YVTN_repeat-like_dom_sf"/>
</dbReference>
<dbReference type="Gene3D" id="3.30.200.20">
    <property type="entry name" value="Phosphorylase Kinase, domain 1"/>
    <property type="match status" value="1"/>
</dbReference>
<dbReference type="CDD" id="cd14014">
    <property type="entry name" value="STKc_PknB_like"/>
    <property type="match status" value="1"/>
</dbReference>
<dbReference type="SMART" id="SM00220">
    <property type="entry name" value="S_TKc"/>
    <property type="match status" value="1"/>
</dbReference>